<dbReference type="PATRIC" id="fig|1350482.3.peg.1118"/>
<dbReference type="EMBL" id="ATNL01000006">
    <property type="protein sequence ID" value="KON75415.1"/>
    <property type="molecule type" value="Genomic_DNA"/>
</dbReference>
<accession>A0A0M0FCT9</accession>
<dbReference type="Proteomes" id="UP000037387">
    <property type="component" value="Unassembled WGS sequence"/>
</dbReference>
<comment type="caution">
    <text evidence="1">The sequence shown here is derived from an EMBL/GenBank/DDBJ whole genome shotgun (WGS) entry which is preliminary data.</text>
</comment>
<keyword evidence="2" id="KW-1185">Reference proteome</keyword>
<evidence type="ECO:0000313" key="1">
    <source>
        <dbReference type="EMBL" id="KON75415.1"/>
    </source>
</evidence>
<proteinExistence type="predicted"/>
<reference evidence="1 2" key="1">
    <citation type="journal article" date="2015" name="Sci. Rep.">
        <title>Functional and structural properties of a novel cellulosome-like multienzyme complex: efficient glycoside hydrolysis of water-insoluble 7-xylosyl-10-deacetylpaclitaxel.</title>
        <authorList>
            <person name="Dou T.Y."/>
            <person name="Luan H.W."/>
            <person name="Ge G.B."/>
            <person name="Dong M.M."/>
            <person name="Zou H.F."/>
            <person name="He Y.Q."/>
            <person name="Cui P."/>
            <person name="Wang J.Y."/>
            <person name="Hao D.C."/>
            <person name="Yang S.L."/>
            <person name="Yang L."/>
        </authorList>
    </citation>
    <scope>NUCLEOTIDE SEQUENCE [LARGE SCALE GENOMIC DNA]</scope>
    <source>
        <strain evidence="1 2">F16</strain>
    </source>
</reference>
<organism evidence="1 2">
    <name type="scientific">Cellulosimicrobium cellulans F16</name>
    <dbReference type="NCBI Taxonomy" id="1350482"/>
    <lineage>
        <taxon>Bacteria</taxon>
        <taxon>Bacillati</taxon>
        <taxon>Actinomycetota</taxon>
        <taxon>Actinomycetes</taxon>
        <taxon>Micrococcales</taxon>
        <taxon>Promicromonosporaceae</taxon>
        <taxon>Cellulosimicrobium</taxon>
    </lineage>
</organism>
<evidence type="ECO:0000313" key="2">
    <source>
        <dbReference type="Proteomes" id="UP000037387"/>
    </source>
</evidence>
<dbReference type="AlphaFoldDB" id="A0A0M0FCT9"/>
<dbReference type="RefSeq" id="WP_144425447.1">
    <property type="nucleotide sequence ID" value="NZ_KQ435288.1"/>
</dbReference>
<name>A0A0M0FCT9_CELCE</name>
<gene>
    <name evidence="1" type="ORF">M768_05640</name>
</gene>
<sequence>MAAPAADATPAQVVQAVVEAVNDRDAELVAEMTTPDFRDHLERTWLARGYLTDATIGSTRDDAGAGTAYSEANTAAVTLTFTPEQADISMTNGEPITWAALLVEQDGRWVVFDMGAG</sequence>
<evidence type="ECO:0008006" key="3">
    <source>
        <dbReference type="Google" id="ProtNLM"/>
    </source>
</evidence>
<protein>
    <recommendedName>
        <fullName evidence="3">DUF4878 domain-containing protein</fullName>
    </recommendedName>
</protein>